<organism evidence="3 4">
    <name type="scientific">Xanthomonas phaseoli pv. dieffenbachiae</name>
    <dbReference type="NCBI Taxonomy" id="92828"/>
    <lineage>
        <taxon>Bacteria</taxon>
        <taxon>Pseudomonadati</taxon>
        <taxon>Pseudomonadota</taxon>
        <taxon>Gammaproteobacteria</taxon>
        <taxon>Lysobacterales</taxon>
        <taxon>Lysobacteraceae</taxon>
        <taxon>Xanthomonas</taxon>
    </lineage>
</organism>
<evidence type="ECO:0000256" key="2">
    <source>
        <dbReference type="SAM" id="Phobius"/>
    </source>
</evidence>
<keyword evidence="2" id="KW-0472">Membrane</keyword>
<keyword evidence="2" id="KW-1133">Transmembrane helix</keyword>
<dbReference type="EMBL" id="JPYI02000081">
    <property type="protein sequence ID" value="OQP77357.1"/>
    <property type="molecule type" value="Genomic_DNA"/>
</dbReference>
<reference evidence="3 4" key="2">
    <citation type="journal article" date="2017" name="Plant Pathol.">
        <title>Pathogenicity and virulence gene content of Xanthomonas strains infecting Araceae, formerly known as Xanthomonas axonopodis pv. dieffenbachiae.</title>
        <authorList>
            <person name="Constantin E.C."/>
            <person name="Haegeman A."/>
            <person name="Van Vaerenbergh J."/>
            <person name="Baeyen S."/>
            <person name="Van Malderghem C."/>
            <person name="Maes M."/>
            <person name="Cottyn B."/>
        </authorList>
    </citation>
    <scope>NUCLEOTIDE SEQUENCE [LARGE SCALE GENOMIC DNA]</scope>
    <source>
        <strain evidence="3 4">LMG 25940</strain>
    </source>
</reference>
<accession>A0A1V9H3N6</accession>
<comment type="caution">
    <text evidence="3">The sequence shown here is derived from an EMBL/GenBank/DDBJ whole genome shotgun (WGS) entry which is preliminary data.</text>
</comment>
<sequence>MWLCKDSGLDWTAIAALIALGIWIADGLRRARERAATRRLLAQIMTAPVGAAQIDIARFRASVVPSNGDTTTLLNLIDSQSLRRVFAGKAYEVKVELPPQFLEKADLFGERTANRLALALSQTSRLHSAWKIASEVPDGGDEKELHNHVQAALEQIQETEKAISEAFNVLLVDGRAS</sequence>
<protein>
    <submittedName>
        <fullName evidence="3">Uncharacterized protein</fullName>
    </submittedName>
</protein>
<feature type="transmembrane region" description="Helical" evidence="2">
    <location>
        <begin position="12"/>
        <end position="29"/>
    </location>
</feature>
<name>A0A1V9H3N6_9XANT</name>
<reference evidence="3 4" key="1">
    <citation type="journal article" date="2016" name="Plant Pathol.">
        <title>Genetic characterization of strains named as Xanthomonas axonopodis pv. dieffenbachiae leads to a taxonomic revision of the X. axonopodis species complex.</title>
        <authorList>
            <person name="Constantin E.C."/>
            <person name="Cleenwerck I."/>
            <person name="Maes M."/>
            <person name="Baeyen S."/>
            <person name="Van Malderghem C."/>
            <person name="De Vos P."/>
            <person name="Cottyn B."/>
        </authorList>
    </citation>
    <scope>NUCLEOTIDE SEQUENCE [LARGE SCALE GENOMIC DNA]</scope>
    <source>
        <strain evidence="3 4">LMG 25940</strain>
    </source>
</reference>
<evidence type="ECO:0000313" key="3">
    <source>
        <dbReference type="EMBL" id="OQP77357.1"/>
    </source>
</evidence>
<feature type="coiled-coil region" evidence="1">
    <location>
        <begin position="142"/>
        <end position="169"/>
    </location>
</feature>
<evidence type="ECO:0000256" key="1">
    <source>
        <dbReference type="SAM" id="Coils"/>
    </source>
</evidence>
<keyword evidence="1" id="KW-0175">Coiled coil</keyword>
<gene>
    <name evidence="3" type="ORF">IM53_013590</name>
</gene>
<keyword evidence="2" id="KW-0812">Transmembrane</keyword>
<dbReference type="Proteomes" id="UP000050546">
    <property type="component" value="Unassembled WGS sequence"/>
</dbReference>
<proteinExistence type="predicted"/>
<dbReference type="AlphaFoldDB" id="A0A1V9H3N6"/>
<evidence type="ECO:0000313" key="4">
    <source>
        <dbReference type="Proteomes" id="UP000050546"/>
    </source>
</evidence>